<dbReference type="OrthoDB" id="9801008at2"/>
<keyword evidence="2" id="KW-0238">DNA-binding</keyword>
<proteinExistence type="predicted"/>
<dbReference type="SUPFAM" id="SSF55136">
    <property type="entry name" value="Probable bacterial effector-binding domain"/>
    <property type="match status" value="1"/>
</dbReference>
<dbReference type="InterPro" id="IPR010499">
    <property type="entry name" value="AraC_E-bd"/>
</dbReference>
<dbReference type="STRING" id="69895.SAMN05192551_104213"/>
<dbReference type="RefSeq" id="WP_093371711.1">
    <property type="nucleotide sequence ID" value="NZ_FOQA01000004.1"/>
</dbReference>
<evidence type="ECO:0000313" key="3">
    <source>
        <dbReference type="Proteomes" id="UP000199287"/>
    </source>
</evidence>
<dbReference type="InterPro" id="IPR029442">
    <property type="entry name" value="GyrI-like"/>
</dbReference>
<accession>A0A1I3E2F0</accession>
<dbReference type="AlphaFoldDB" id="A0A1I3E2F0"/>
<protein>
    <submittedName>
        <fullName evidence="2">Predicted transcriptional regulator YdeE, contains AraC-type DNA-binding domain</fullName>
    </submittedName>
</protein>
<gene>
    <name evidence="2" type="ORF">SAMN05192551_104213</name>
</gene>
<keyword evidence="3" id="KW-1185">Reference proteome</keyword>
<sequence>MNYEIVTLEEKIVVGVSDIVNCKDPNMDDSIKALWEKLYPGGVNAKIKNKVNDYAIGLYTDYTGEECCVTAGNQVSKAENHDLSVKIIPAGTYAKFSVHGHMVKAVQDAWEKIWKMDLDRSFTGDFEEYLNSDWEEADIDLYVALK</sequence>
<dbReference type="InterPro" id="IPR011256">
    <property type="entry name" value="Reg_factor_effector_dom_sf"/>
</dbReference>
<evidence type="ECO:0000259" key="1">
    <source>
        <dbReference type="SMART" id="SM00871"/>
    </source>
</evidence>
<dbReference type="InterPro" id="IPR053182">
    <property type="entry name" value="YobU-like_regulator"/>
</dbReference>
<dbReference type="GO" id="GO:0003677">
    <property type="term" value="F:DNA binding"/>
    <property type="evidence" value="ECO:0007669"/>
    <property type="project" value="UniProtKB-KW"/>
</dbReference>
<dbReference type="PANTHER" id="PTHR36444">
    <property type="entry name" value="TRANSCRIPTIONAL REGULATOR PROTEIN YOBU-RELATED"/>
    <property type="match status" value="1"/>
</dbReference>
<name>A0A1I3E2F0_9FIRM</name>
<dbReference type="SMART" id="SM00871">
    <property type="entry name" value="AraC_E_bind"/>
    <property type="match status" value="1"/>
</dbReference>
<evidence type="ECO:0000313" key="2">
    <source>
        <dbReference type="EMBL" id="SFH93192.1"/>
    </source>
</evidence>
<reference evidence="3" key="1">
    <citation type="submission" date="2016-10" db="EMBL/GenBank/DDBJ databases">
        <authorList>
            <person name="Varghese N."/>
            <person name="Submissions S."/>
        </authorList>
    </citation>
    <scope>NUCLEOTIDE SEQUENCE [LARGE SCALE GENOMIC DNA]</scope>
    <source>
        <strain evidence="3">Z-7934</strain>
    </source>
</reference>
<dbReference type="Proteomes" id="UP000199287">
    <property type="component" value="Unassembled WGS sequence"/>
</dbReference>
<dbReference type="PANTHER" id="PTHR36444:SF3">
    <property type="entry name" value="TRANSCRIPTIONAL ACTIVATOR, PUTATIVE-RELATED"/>
    <property type="match status" value="1"/>
</dbReference>
<dbReference type="Gene3D" id="3.20.80.10">
    <property type="entry name" value="Regulatory factor, effector binding domain"/>
    <property type="match status" value="1"/>
</dbReference>
<dbReference type="Pfam" id="PF06445">
    <property type="entry name" value="GyrI-like"/>
    <property type="match status" value="1"/>
</dbReference>
<organism evidence="2 3">
    <name type="scientific">Tindallia magadiensis</name>
    <dbReference type="NCBI Taxonomy" id="69895"/>
    <lineage>
        <taxon>Bacteria</taxon>
        <taxon>Bacillati</taxon>
        <taxon>Bacillota</taxon>
        <taxon>Clostridia</taxon>
        <taxon>Peptostreptococcales</taxon>
        <taxon>Tindalliaceae</taxon>
        <taxon>Tindallia</taxon>
    </lineage>
</organism>
<dbReference type="EMBL" id="FOQA01000004">
    <property type="protein sequence ID" value="SFH93192.1"/>
    <property type="molecule type" value="Genomic_DNA"/>
</dbReference>
<feature type="domain" description="AraC effector-binding" evidence="1">
    <location>
        <begin position="1"/>
        <end position="146"/>
    </location>
</feature>